<dbReference type="AlphaFoldDB" id="A0A6G9Z002"/>
<gene>
    <name evidence="2" type="ORF">F6W96_11315</name>
</gene>
<dbReference type="Pfam" id="PF13643">
    <property type="entry name" value="DUF4145"/>
    <property type="match status" value="1"/>
</dbReference>
<evidence type="ECO:0000259" key="1">
    <source>
        <dbReference type="Pfam" id="PF13643"/>
    </source>
</evidence>
<dbReference type="InterPro" id="IPR025285">
    <property type="entry name" value="DUF4145"/>
</dbReference>
<dbReference type="Proteomes" id="UP000500953">
    <property type="component" value="Chromosome"/>
</dbReference>
<feature type="domain" description="DUF4145" evidence="1">
    <location>
        <begin position="95"/>
        <end position="181"/>
    </location>
</feature>
<accession>A0A6G9Z002</accession>
<evidence type="ECO:0000313" key="2">
    <source>
        <dbReference type="EMBL" id="QIS18794.1"/>
    </source>
</evidence>
<dbReference type="RefSeq" id="WP_167486112.1">
    <property type="nucleotide sequence ID" value="NZ_CP046173.1"/>
</dbReference>
<reference evidence="2 3" key="1">
    <citation type="journal article" date="2019" name="ACS Chem. Biol.">
        <title>Identification and Mobilization of a Cryptic Antibiotic Biosynthesis Gene Locus from a Human-Pathogenic Nocardia Isolate.</title>
        <authorList>
            <person name="Herisse M."/>
            <person name="Ishida K."/>
            <person name="Porter J.L."/>
            <person name="Howden B."/>
            <person name="Hertweck C."/>
            <person name="Stinear T.P."/>
            <person name="Pidot S.J."/>
        </authorList>
    </citation>
    <scope>NUCLEOTIDE SEQUENCE [LARGE SCALE GENOMIC DNA]</scope>
    <source>
        <strain evidence="2 3">AUSMDU00012715</strain>
    </source>
</reference>
<sequence>MTDEVRAFLCPVCDEPSKSNVHGVVEAYEPDTVPHEEFALLQCSQPDCQAPIVQLRWDYELEEGDEGKTKPEIYYPSPRELSDGIPQALREEFYEARKCFGAKAYGATLVMVRRTLEGTCADQGATKRILAENLRELQAQGKIDGLLAEWANLLRLVGNKGAHFTGEKVSAQDAKDAMDFAEALLDHLYVLRKRFDAFKSRQEQRKNE</sequence>
<protein>
    <submittedName>
        <fullName evidence="2">DUF4145 domain-containing protein</fullName>
    </submittedName>
</protein>
<evidence type="ECO:0000313" key="3">
    <source>
        <dbReference type="Proteomes" id="UP000500953"/>
    </source>
</evidence>
<organism evidence="2 3">
    <name type="scientific">Nocardia terpenica</name>
    <dbReference type="NCBI Taxonomy" id="455432"/>
    <lineage>
        <taxon>Bacteria</taxon>
        <taxon>Bacillati</taxon>
        <taxon>Actinomycetota</taxon>
        <taxon>Actinomycetes</taxon>
        <taxon>Mycobacteriales</taxon>
        <taxon>Nocardiaceae</taxon>
        <taxon>Nocardia</taxon>
    </lineage>
</organism>
<proteinExistence type="predicted"/>
<name>A0A6G9Z002_9NOCA</name>
<dbReference type="EMBL" id="CP046173">
    <property type="protein sequence ID" value="QIS18794.1"/>
    <property type="molecule type" value="Genomic_DNA"/>
</dbReference>